<sequence length="148" mass="16194">MLDQHHQDQAVSRIDHYAHMAKECISQAASEYMRPSVIYKPKLSIDGNKWCALYGNNLQEGVAGFGDSPMLAMCDFDDNWHKRLPPASSAAAACTGANGGQADIATTSREALIPCPVCGTEAIHKMDILERIQILPKQAKQPNDGEKR</sequence>
<evidence type="ECO:0000313" key="1">
    <source>
        <dbReference type="EMBL" id="MEN3067870.1"/>
    </source>
</evidence>
<name>A0ABU9YVZ9_9RHOO</name>
<dbReference type="Proteomes" id="UP001410394">
    <property type="component" value="Unassembled WGS sequence"/>
</dbReference>
<gene>
    <name evidence="1" type="ORF">ABDB84_05210</name>
</gene>
<evidence type="ECO:0000313" key="2">
    <source>
        <dbReference type="Proteomes" id="UP001410394"/>
    </source>
</evidence>
<protein>
    <submittedName>
        <fullName evidence="1">Uncharacterized protein</fullName>
    </submittedName>
</protein>
<proteinExistence type="predicted"/>
<dbReference type="EMBL" id="JBDIVE010000002">
    <property type="protein sequence ID" value="MEN3067870.1"/>
    <property type="molecule type" value="Genomic_DNA"/>
</dbReference>
<reference evidence="1 2" key="1">
    <citation type="journal article" date="2018" name="Int. J. Syst. Evol. Microbiol.">
        <title>Uliginosibacterium sediminicola sp. nov., isolated from freshwater sediment.</title>
        <authorList>
            <person name="Hwang W.M."/>
            <person name="Kim S.M."/>
            <person name="Kang K."/>
            <person name="Ahn T.Y."/>
        </authorList>
    </citation>
    <scope>NUCLEOTIDE SEQUENCE [LARGE SCALE GENOMIC DNA]</scope>
    <source>
        <strain evidence="1 2">M1-21</strain>
    </source>
</reference>
<accession>A0ABU9YVZ9</accession>
<organism evidence="1 2">
    <name type="scientific">Uliginosibacterium sediminicola</name>
    <dbReference type="NCBI Taxonomy" id="2024550"/>
    <lineage>
        <taxon>Bacteria</taxon>
        <taxon>Pseudomonadati</taxon>
        <taxon>Pseudomonadota</taxon>
        <taxon>Betaproteobacteria</taxon>
        <taxon>Rhodocyclales</taxon>
        <taxon>Zoogloeaceae</taxon>
        <taxon>Uliginosibacterium</taxon>
    </lineage>
</organism>
<comment type="caution">
    <text evidence="1">The sequence shown here is derived from an EMBL/GenBank/DDBJ whole genome shotgun (WGS) entry which is preliminary data.</text>
</comment>
<keyword evidence="2" id="KW-1185">Reference proteome</keyword>
<dbReference type="RefSeq" id="WP_345918633.1">
    <property type="nucleotide sequence ID" value="NZ_JBDIVE010000002.1"/>
</dbReference>